<evidence type="ECO:0008006" key="3">
    <source>
        <dbReference type="Google" id="ProtNLM"/>
    </source>
</evidence>
<dbReference type="PANTHER" id="PTHR10492">
    <property type="match status" value="1"/>
</dbReference>
<organism evidence="1 2">
    <name type="scientific">Linum tenue</name>
    <dbReference type="NCBI Taxonomy" id="586396"/>
    <lineage>
        <taxon>Eukaryota</taxon>
        <taxon>Viridiplantae</taxon>
        <taxon>Streptophyta</taxon>
        <taxon>Embryophyta</taxon>
        <taxon>Tracheophyta</taxon>
        <taxon>Spermatophyta</taxon>
        <taxon>Magnoliopsida</taxon>
        <taxon>eudicotyledons</taxon>
        <taxon>Gunneridae</taxon>
        <taxon>Pentapetalae</taxon>
        <taxon>rosids</taxon>
        <taxon>fabids</taxon>
        <taxon>Malpighiales</taxon>
        <taxon>Linaceae</taxon>
        <taxon>Linum</taxon>
    </lineage>
</organism>
<comment type="caution">
    <text evidence="1">The sequence shown here is derived from an EMBL/GenBank/DDBJ whole genome shotgun (WGS) entry which is preliminary data.</text>
</comment>
<gene>
    <name evidence="1" type="ORF">LITE_LOCUS24112</name>
</gene>
<dbReference type="PANTHER" id="PTHR10492:SF90">
    <property type="entry name" value="ATP-DEPENDENT DNA HELICASE"/>
    <property type="match status" value="1"/>
</dbReference>
<proteinExistence type="predicted"/>
<dbReference type="Proteomes" id="UP001154282">
    <property type="component" value="Unassembled WGS sequence"/>
</dbReference>
<reference evidence="1" key="1">
    <citation type="submission" date="2022-08" db="EMBL/GenBank/DDBJ databases">
        <authorList>
            <person name="Gutierrez-Valencia J."/>
        </authorList>
    </citation>
    <scope>NUCLEOTIDE SEQUENCE</scope>
</reference>
<evidence type="ECO:0000313" key="1">
    <source>
        <dbReference type="EMBL" id="CAI0433998.1"/>
    </source>
</evidence>
<evidence type="ECO:0000313" key="2">
    <source>
        <dbReference type="Proteomes" id="UP001154282"/>
    </source>
</evidence>
<keyword evidence="2" id="KW-1185">Reference proteome</keyword>
<accession>A0AAV0LIY5</accession>
<name>A0AAV0LIY5_9ROSI</name>
<dbReference type="AlphaFoldDB" id="A0AAV0LIY5"/>
<sequence>MCNEIYEDFLHNFRNASYLNNHAIVTPTNRTVTDINEYMLAMVPSVAKTYFSIDSLTGASTKSDQLDIVYPDEFLNSLSFNGLPEHRLELKCLYLSCYYEI</sequence>
<dbReference type="EMBL" id="CAMGYJ010000006">
    <property type="protein sequence ID" value="CAI0433998.1"/>
    <property type="molecule type" value="Genomic_DNA"/>
</dbReference>
<protein>
    <recommendedName>
        <fullName evidence="3">ATP-dependent DNA helicase</fullName>
    </recommendedName>
</protein>